<evidence type="ECO:0000313" key="1">
    <source>
        <dbReference type="EMBL" id="GIE16802.1"/>
    </source>
</evidence>
<name>A0A919MQX9_9ACTN</name>
<dbReference type="RefSeq" id="WP_203823122.1">
    <property type="nucleotide sequence ID" value="NZ_BAAABP010000005.1"/>
</dbReference>
<dbReference type="EMBL" id="BOMM01000100">
    <property type="protein sequence ID" value="GIE16802.1"/>
    <property type="molecule type" value="Genomic_DNA"/>
</dbReference>
<protein>
    <submittedName>
        <fullName evidence="1">Uncharacterized protein</fullName>
    </submittedName>
</protein>
<reference evidence="1" key="1">
    <citation type="submission" date="2021-01" db="EMBL/GenBank/DDBJ databases">
        <title>Whole genome shotgun sequence of Actinoplanes ferrugineus NBRC 15555.</title>
        <authorList>
            <person name="Komaki H."/>
            <person name="Tamura T."/>
        </authorList>
    </citation>
    <scope>NUCLEOTIDE SEQUENCE</scope>
    <source>
        <strain evidence="1">NBRC 15555</strain>
    </source>
</reference>
<organism evidence="1 2">
    <name type="scientific">Paractinoplanes ferrugineus</name>
    <dbReference type="NCBI Taxonomy" id="113564"/>
    <lineage>
        <taxon>Bacteria</taxon>
        <taxon>Bacillati</taxon>
        <taxon>Actinomycetota</taxon>
        <taxon>Actinomycetes</taxon>
        <taxon>Micromonosporales</taxon>
        <taxon>Micromonosporaceae</taxon>
        <taxon>Paractinoplanes</taxon>
    </lineage>
</organism>
<accession>A0A919MQX9</accession>
<gene>
    <name evidence="1" type="ORF">Afe05nite_86420</name>
</gene>
<keyword evidence="2" id="KW-1185">Reference proteome</keyword>
<dbReference type="AlphaFoldDB" id="A0A919MQX9"/>
<dbReference type="Proteomes" id="UP000598174">
    <property type="component" value="Unassembled WGS sequence"/>
</dbReference>
<evidence type="ECO:0000313" key="2">
    <source>
        <dbReference type="Proteomes" id="UP000598174"/>
    </source>
</evidence>
<proteinExistence type="predicted"/>
<sequence length="136" mass="15163">MTAEIARTGTDQQRITAVLEALAREGVSVWFDLRGSTGVIEDRYTDYVQAAELAGTDRWVGEHVGNRDRGGAYWDEDGVLRTRPNGVAWARLLWSFNHEIPDLADLLVRLHCEQGFDADWSGDPFDCVSVPLDAGR</sequence>
<comment type="caution">
    <text evidence="1">The sequence shown here is derived from an EMBL/GenBank/DDBJ whole genome shotgun (WGS) entry which is preliminary data.</text>
</comment>